<dbReference type="AlphaFoldDB" id="A0A2N5D9D2"/>
<gene>
    <name evidence="8" type="ORF">SGCZBJ_17970</name>
</gene>
<dbReference type="OrthoDB" id="5382961at2"/>
<keyword evidence="3" id="KW-1003">Cell membrane</keyword>
<protein>
    <submittedName>
        <fullName evidence="8">DoxX family protein</fullName>
    </submittedName>
</protein>
<feature type="transmembrane region" description="Helical" evidence="7">
    <location>
        <begin position="45"/>
        <end position="68"/>
    </location>
</feature>
<evidence type="ECO:0000256" key="3">
    <source>
        <dbReference type="ARBA" id="ARBA00022475"/>
    </source>
</evidence>
<evidence type="ECO:0000256" key="2">
    <source>
        <dbReference type="ARBA" id="ARBA00006679"/>
    </source>
</evidence>
<feature type="transmembrane region" description="Helical" evidence="7">
    <location>
        <begin position="108"/>
        <end position="128"/>
    </location>
</feature>
<dbReference type="PANTHER" id="PTHR33452:SF1">
    <property type="entry name" value="INNER MEMBRANE PROTEIN YPHA-RELATED"/>
    <property type="match status" value="1"/>
</dbReference>
<proteinExistence type="inferred from homology"/>
<dbReference type="EMBL" id="PJRS01000038">
    <property type="protein sequence ID" value="PLR22657.1"/>
    <property type="molecule type" value="Genomic_DNA"/>
</dbReference>
<reference evidence="8 9" key="1">
    <citation type="submission" date="2017-12" db="EMBL/GenBank/DDBJ databases">
        <title>The genome sequence of Caulobacter sp. 410.</title>
        <authorList>
            <person name="Gao J."/>
            <person name="Mao X."/>
            <person name="Sun J."/>
        </authorList>
    </citation>
    <scope>NUCLEOTIDE SEQUENCE [LARGE SCALE GENOMIC DNA]</scope>
    <source>
        <strain evidence="8 9">410</strain>
    </source>
</reference>
<dbReference type="InterPro" id="IPR051907">
    <property type="entry name" value="DoxX-like_oxidoreductase"/>
</dbReference>
<keyword evidence="6 7" id="KW-0472">Membrane</keyword>
<dbReference type="PANTHER" id="PTHR33452">
    <property type="entry name" value="OXIDOREDUCTASE CATD-RELATED"/>
    <property type="match status" value="1"/>
</dbReference>
<dbReference type="InterPro" id="IPR032808">
    <property type="entry name" value="DoxX"/>
</dbReference>
<evidence type="ECO:0000256" key="4">
    <source>
        <dbReference type="ARBA" id="ARBA00022692"/>
    </source>
</evidence>
<evidence type="ECO:0000256" key="6">
    <source>
        <dbReference type="ARBA" id="ARBA00023136"/>
    </source>
</evidence>
<feature type="transmembrane region" description="Helical" evidence="7">
    <location>
        <begin position="75"/>
        <end position="96"/>
    </location>
</feature>
<comment type="similarity">
    <text evidence="2">Belongs to the DoxX family.</text>
</comment>
<keyword evidence="4 7" id="KW-0812">Transmembrane</keyword>
<evidence type="ECO:0000313" key="8">
    <source>
        <dbReference type="EMBL" id="PLR22657.1"/>
    </source>
</evidence>
<dbReference type="Pfam" id="PF07681">
    <property type="entry name" value="DoxX"/>
    <property type="match status" value="1"/>
</dbReference>
<evidence type="ECO:0000256" key="1">
    <source>
        <dbReference type="ARBA" id="ARBA00004651"/>
    </source>
</evidence>
<organism evidence="8 9">
    <name type="scientific">Caulobacter zeae</name>
    <dbReference type="NCBI Taxonomy" id="2055137"/>
    <lineage>
        <taxon>Bacteria</taxon>
        <taxon>Pseudomonadati</taxon>
        <taxon>Pseudomonadota</taxon>
        <taxon>Alphaproteobacteria</taxon>
        <taxon>Caulobacterales</taxon>
        <taxon>Caulobacteraceae</taxon>
        <taxon>Caulobacter</taxon>
    </lineage>
</organism>
<dbReference type="Proteomes" id="UP000234479">
    <property type="component" value="Unassembled WGS sequence"/>
</dbReference>
<keyword evidence="5 7" id="KW-1133">Transmembrane helix</keyword>
<feature type="transmembrane region" description="Helical" evidence="7">
    <location>
        <begin position="12"/>
        <end position="33"/>
    </location>
</feature>
<sequence length="136" mass="14149">MIDTRLAPYGLFGLRAVAGALFLAHAALKIFVFTPAGTAMFFQSVGVPGFVAYLTIAAEVLGGLALVLGVYARPVALGMSVILFGSIITVHGRNGFFFDAPKGGWEYPAFWIATLLALALAGDGAFALNPGKINKA</sequence>
<name>A0A2N5D9D2_9CAUL</name>
<keyword evidence="9" id="KW-1185">Reference proteome</keyword>
<comment type="caution">
    <text evidence="8">The sequence shown here is derived from an EMBL/GenBank/DDBJ whole genome shotgun (WGS) entry which is preliminary data.</text>
</comment>
<evidence type="ECO:0000313" key="9">
    <source>
        <dbReference type="Proteomes" id="UP000234479"/>
    </source>
</evidence>
<accession>A0A2N5D9D2</accession>
<dbReference type="GO" id="GO:0005886">
    <property type="term" value="C:plasma membrane"/>
    <property type="evidence" value="ECO:0007669"/>
    <property type="project" value="UniProtKB-SubCell"/>
</dbReference>
<evidence type="ECO:0000256" key="7">
    <source>
        <dbReference type="SAM" id="Phobius"/>
    </source>
</evidence>
<evidence type="ECO:0000256" key="5">
    <source>
        <dbReference type="ARBA" id="ARBA00022989"/>
    </source>
</evidence>
<comment type="subcellular location">
    <subcellularLocation>
        <location evidence="1">Cell membrane</location>
        <topology evidence="1">Multi-pass membrane protein</topology>
    </subcellularLocation>
</comment>
<dbReference type="RefSeq" id="WP_101719336.1">
    <property type="nucleotide sequence ID" value="NZ_PJRS01000038.1"/>
</dbReference>